<accession>A0A1R0XCI5</accession>
<dbReference type="InterPro" id="IPR013538">
    <property type="entry name" value="ASHA1/2-like_C"/>
</dbReference>
<comment type="similarity">
    <text evidence="1">Belongs to the AHA1 family.</text>
</comment>
<dbReference type="SUPFAM" id="SSF55961">
    <property type="entry name" value="Bet v1-like"/>
    <property type="match status" value="1"/>
</dbReference>
<dbReference type="AlphaFoldDB" id="A0A1R0XCI5"/>
<dbReference type="RefSeq" id="WP_076179037.1">
    <property type="nucleotide sequence ID" value="NZ_MKQP01000016.1"/>
</dbReference>
<reference evidence="3 4" key="1">
    <citation type="submission" date="2016-10" db="EMBL/GenBank/DDBJ databases">
        <title>Paenibacillus species isolates.</title>
        <authorList>
            <person name="Beno S.M."/>
        </authorList>
    </citation>
    <scope>NUCLEOTIDE SEQUENCE [LARGE SCALE GENOMIC DNA]</scope>
    <source>
        <strain evidence="3 4">FSL H7-0604</strain>
    </source>
</reference>
<feature type="domain" description="Activator of Hsp90 ATPase homologue 1/2-like C-terminal" evidence="2">
    <location>
        <begin position="28"/>
        <end position="172"/>
    </location>
</feature>
<organism evidence="3 4">
    <name type="scientific">Paenibacillus odorifer</name>
    <dbReference type="NCBI Taxonomy" id="189426"/>
    <lineage>
        <taxon>Bacteria</taxon>
        <taxon>Bacillati</taxon>
        <taxon>Bacillota</taxon>
        <taxon>Bacilli</taxon>
        <taxon>Bacillales</taxon>
        <taxon>Paenibacillaceae</taxon>
        <taxon>Paenibacillus</taxon>
    </lineage>
</organism>
<comment type="caution">
    <text evidence="3">The sequence shown here is derived from an EMBL/GenBank/DDBJ whole genome shotgun (WGS) entry which is preliminary data.</text>
</comment>
<name>A0A1R0XCI5_9BACL</name>
<sequence length="178" mass="20147">MTNSNPSNQVVSKIVDGNTLVLERVFQAPRELVFKAFSEVEHLKHWWGPKGWTLPVCNVDFRPGGTWHYCMKCEDKNQGDFYGMESWGKALYKEITVPEQVIYTDGFSDAEGNISKDLPETLVQLDFIVLDGQTKLVNTGKYSSPEALQQVIDMGMLEGISQTFDNLDAHLENLQKNN</sequence>
<evidence type="ECO:0000313" key="4">
    <source>
        <dbReference type="Proteomes" id="UP000187465"/>
    </source>
</evidence>
<dbReference type="EMBL" id="MKQP01000016">
    <property type="protein sequence ID" value="OMD32778.1"/>
    <property type="molecule type" value="Genomic_DNA"/>
</dbReference>
<evidence type="ECO:0000259" key="2">
    <source>
        <dbReference type="Pfam" id="PF08327"/>
    </source>
</evidence>
<evidence type="ECO:0000256" key="1">
    <source>
        <dbReference type="ARBA" id="ARBA00006817"/>
    </source>
</evidence>
<dbReference type="Proteomes" id="UP000187465">
    <property type="component" value="Unassembled WGS sequence"/>
</dbReference>
<gene>
    <name evidence="3" type="ORF">BJP51_14755</name>
</gene>
<dbReference type="Gene3D" id="3.30.530.20">
    <property type="match status" value="1"/>
</dbReference>
<evidence type="ECO:0000313" key="3">
    <source>
        <dbReference type="EMBL" id="OMD32778.1"/>
    </source>
</evidence>
<dbReference type="Pfam" id="PF08327">
    <property type="entry name" value="AHSA1"/>
    <property type="match status" value="1"/>
</dbReference>
<proteinExistence type="inferred from homology"/>
<dbReference type="InterPro" id="IPR023393">
    <property type="entry name" value="START-like_dom_sf"/>
</dbReference>
<protein>
    <submittedName>
        <fullName evidence="3">ATPase</fullName>
    </submittedName>
</protein>